<name>A0A8T1QQN6_CARIL</name>
<dbReference type="PANTHER" id="PTHR36795:SF2">
    <property type="entry name" value="OS01G0938400 PROTEIN"/>
    <property type="match status" value="1"/>
</dbReference>
<organism evidence="1 3">
    <name type="scientific">Carya illinoinensis</name>
    <name type="common">Pecan</name>
    <dbReference type="NCBI Taxonomy" id="32201"/>
    <lineage>
        <taxon>Eukaryota</taxon>
        <taxon>Viridiplantae</taxon>
        <taxon>Streptophyta</taxon>
        <taxon>Embryophyta</taxon>
        <taxon>Tracheophyta</taxon>
        <taxon>Spermatophyta</taxon>
        <taxon>Magnoliopsida</taxon>
        <taxon>eudicotyledons</taxon>
        <taxon>Gunneridae</taxon>
        <taxon>Pentapetalae</taxon>
        <taxon>rosids</taxon>
        <taxon>fabids</taxon>
        <taxon>Fagales</taxon>
        <taxon>Juglandaceae</taxon>
        <taxon>Carya</taxon>
    </lineage>
</organism>
<dbReference type="Proteomes" id="UP000811609">
    <property type="component" value="Chromosome 4"/>
</dbReference>
<reference evidence="1" key="1">
    <citation type="submission" date="2020-12" db="EMBL/GenBank/DDBJ databases">
        <title>WGS assembly of Carya illinoinensis cv. Pawnee.</title>
        <authorList>
            <person name="Platts A."/>
            <person name="Shu S."/>
            <person name="Wright S."/>
            <person name="Barry K."/>
            <person name="Edger P."/>
            <person name="Pires J.C."/>
            <person name="Schmutz J."/>
        </authorList>
    </citation>
    <scope>NUCLEOTIDE SEQUENCE</scope>
    <source>
        <tissue evidence="1">Leaf</tissue>
    </source>
</reference>
<gene>
    <name evidence="1" type="ORF">CIPAW_04G030100</name>
    <name evidence="2" type="ORF">I3842_04G030200</name>
</gene>
<dbReference type="Proteomes" id="UP000811246">
    <property type="component" value="Chromosome 4"/>
</dbReference>
<dbReference type="EMBL" id="CM031828">
    <property type="protein sequence ID" value="KAG6716084.1"/>
    <property type="molecule type" value="Genomic_DNA"/>
</dbReference>
<proteinExistence type="predicted"/>
<comment type="caution">
    <text evidence="1">The sequence shown here is derived from an EMBL/GenBank/DDBJ whole genome shotgun (WGS) entry which is preliminary data.</text>
</comment>
<evidence type="ECO:0000313" key="1">
    <source>
        <dbReference type="EMBL" id="KAG6656549.1"/>
    </source>
</evidence>
<sequence length="133" mass="15677">MAMSLTELTSVFKFPYQRLGNEGGFEDYEERERVVLRSRAWCRFKRVSIRRRFKLKVPNLRKFLRKARLLPAVRVSCSWARALKRLKESQAHFGDIFAGNYLFIQVNPTSLTSLKRDRDVYGLSSRYSLPRVA</sequence>
<protein>
    <submittedName>
        <fullName evidence="1">Uncharacterized protein</fullName>
    </submittedName>
</protein>
<keyword evidence="3" id="KW-1185">Reference proteome</keyword>
<dbReference type="PANTHER" id="PTHR36795">
    <property type="entry name" value="OS01G0938400 PROTEIN"/>
    <property type="match status" value="1"/>
</dbReference>
<evidence type="ECO:0000313" key="3">
    <source>
        <dbReference type="Proteomes" id="UP000811609"/>
    </source>
</evidence>
<dbReference type="EMBL" id="CM031812">
    <property type="protein sequence ID" value="KAG6656549.1"/>
    <property type="molecule type" value="Genomic_DNA"/>
</dbReference>
<accession>A0A8T1QQN6</accession>
<reference evidence="2" key="2">
    <citation type="submission" date="2021-01" db="EMBL/GenBank/DDBJ databases">
        <authorList>
            <person name="Lovell J.T."/>
            <person name="Bentley N."/>
            <person name="Bhattarai G."/>
            <person name="Jenkins J.W."/>
            <person name="Sreedasyam A."/>
            <person name="Alarcon Y."/>
            <person name="Bock C."/>
            <person name="Boston L."/>
            <person name="Carlson J."/>
            <person name="Cervantes K."/>
            <person name="Clermont K."/>
            <person name="Krom N."/>
            <person name="Kubenka K."/>
            <person name="Mamidi S."/>
            <person name="Mattison C."/>
            <person name="Monteros M."/>
            <person name="Pisani C."/>
            <person name="Plott C."/>
            <person name="Rajasekar S."/>
            <person name="Rhein H.S."/>
            <person name="Rohla C."/>
            <person name="Song M."/>
            <person name="Hilaire R.S."/>
            <person name="Shu S."/>
            <person name="Wells L."/>
            <person name="Wang X."/>
            <person name="Webber J."/>
            <person name="Heerema R.J."/>
            <person name="Klein P."/>
            <person name="Conner P."/>
            <person name="Grauke L."/>
            <person name="Grimwood J."/>
            <person name="Schmutz J."/>
            <person name="Randall J.J."/>
        </authorList>
    </citation>
    <scope>NUCLEOTIDE SEQUENCE</scope>
    <source>
        <tissue evidence="2">Leaf</tissue>
    </source>
</reference>
<evidence type="ECO:0000313" key="2">
    <source>
        <dbReference type="EMBL" id="KAG6716084.1"/>
    </source>
</evidence>
<dbReference type="AlphaFoldDB" id="A0A8T1QQN6"/>